<evidence type="ECO:0000313" key="8">
    <source>
        <dbReference type="Proteomes" id="UP000694402"/>
    </source>
</evidence>
<dbReference type="Ensembl" id="ENSOTST00005026743.2">
    <property type="protein sequence ID" value="ENSOTSP00005024736.2"/>
    <property type="gene ID" value="ENSOTSG00005011604.2"/>
</dbReference>
<dbReference type="Pfam" id="PF24681">
    <property type="entry name" value="Kelch_KLHDC2_KLHL20_DRC7"/>
    <property type="match status" value="1"/>
</dbReference>
<dbReference type="PANTHER" id="PTHR46260:SF2">
    <property type="entry name" value="KELCH DOMAIN-CONTAINING PROTEIN 8B"/>
    <property type="match status" value="1"/>
</dbReference>
<accession>A0A8C8ETV0</accession>
<evidence type="ECO:0000256" key="5">
    <source>
        <dbReference type="ARBA" id="ARBA00022737"/>
    </source>
</evidence>
<dbReference type="PANTHER" id="PTHR46260">
    <property type="entry name" value="RING-TYPE DOMAIN-CONTAINING PROTEIN"/>
    <property type="match status" value="1"/>
</dbReference>
<dbReference type="GO" id="GO:1902410">
    <property type="term" value="P:mitotic cytokinetic process"/>
    <property type="evidence" value="ECO:0007669"/>
    <property type="project" value="TreeGrafter"/>
</dbReference>
<keyword evidence="6" id="KW-0131">Cell cycle</keyword>
<dbReference type="GO" id="GO:0045171">
    <property type="term" value="C:intercellular bridge"/>
    <property type="evidence" value="ECO:0007669"/>
    <property type="project" value="TreeGrafter"/>
</dbReference>
<evidence type="ECO:0000256" key="6">
    <source>
        <dbReference type="ARBA" id="ARBA00023306"/>
    </source>
</evidence>
<gene>
    <name evidence="7" type="primary">KLHDC8B</name>
</gene>
<sequence>MPILEMAVSLVKSLYWEVFPPMSTCRVYCTPVFHDGLLYVLGGCSETGLPLDTAEVLDIESQTWTQLPPLPTARAGASAVALGGQVMVMGGMDGQQSPLSSVEVYNPDEGKWERKANLGQPSMGITSLEKDGKVYALGGMAADTTPQALVRVYEPENDQWQPLTSMPTPRYGAASFLRGNKIYVLGGRQGKLPVTAFEAFDLEMKSWTHYPCIPSRRAFACCAATERGFFSLGGLQQPGPHNFYSRPHFVSTVEEYDPEQGIWIKPTRTSRMRVKRADFVAGCLGGRVIVAGGLGNQPSPLSSVESYNPVKRSWEYAAPMPSPRCSCSPLQTPNMLFLIGGVAQGPSNAVEALCLRETVTV</sequence>
<evidence type="ECO:0000256" key="3">
    <source>
        <dbReference type="ARBA" id="ARBA00022490"/>
    </source>
</evidence>
<dbReference type="GO" id="GO:0005737">
    <property type="term" value="C:cytoplasm"/>
    <property type="evidence" value="ECO:0007669"/>
    <property type="project" value="UniProtKB-SubCell"/>
</dbReference>
<dbReference type="InterPro" id="IPR051746">
    <property type="entry name" value="Kelch_domain_containing_8"/>
</dbReference>
<dbReference type="GO" id="GO:0098813">
    <property type="term" value="P:nuclear chromosome segregation"/>
    <property type="evidence" value="ECO:0007669"/>
    <property type="project" value="TreeGrafter"/>
</dbReference>
<evidence type="ECO:0000256" key="4">
    <source>
        <dbReference type="ARBA" id="ARBA00022618"/>
    </source>
</evidence>
<keyword evidence="5" id="KW-0677">Repeat</keyword>
<dbReference type="Pfam" id="PF01344">
    <property type="entry name" value="Kelch_1"/>
    <property type="match status" value="2"/>
</dbReference>
<comment type="subcellular location">
    <subcellularLocation>
        <location evidence="1">Cytoplasm</location>
    </subcellularLocation>
</comment>
<dbReference type="GO" id="GO:0140014">
    <property type="term" value="P:mitotic nuclear division"/>
    <property type="evidence" value="ECO:0007669"/>
    <property type="project" value="TreeGrafter"/>
</dbReference>
<evidence type="ECO:0000256" key="1">
    <source>
        <dbReference type="ARBA" id="ARBA00004496"/>
    </source>
</evidence>
<evidence type="ECO:0000256" key="2">
    <source>
        <dbReference type="ARBA" id="ARBA00022441"/>
    </source>
</evidence>
<reference evidence="7" key="1">
    <citation type="submission" date="2025-08" db="UniProtKB">
        <authorList>
            <consortium name="Ensembl"/>
        </authorList>
    </citation>
    <scope>IDENTIFICATION</scope>
</reference>
<keyword evidence="2" id="KW-0880">Kelch repeat</keyword>
<dbReference type="GO" id="GO:0110070">
    <property type="term" value="C:cellularization cleavage furrow"/>
    <property type="evidence" value="ECO:0007669"/>
    <property type="project" value="TreeGrafter"/>
</dbReference>
<evidence type="ECO:0000313" key="7">
    <source>
        <dbReference type="Ensembl" id="ENSOTSP00005024736.2"/>
    </source>
</evidence>
<proteinExistence type="predicted"/>
<reference evidence="7" key="2">
    <citation type="submission" date="2025-09" db="UniProtKB">
        <authorList>
            <consortium name="Ensembl"/>
        </authorList>
    </citation>
    <scope>IDENTIFICATION</scope>
</reference>
<dbReference type="GeneTree" id="ENSGT00940000167423"/>
<dbReference type="AlphaFoldDB" id="A0A8C8ETV0"/>
<dbReference type="SMART" id="SM00612">
    <property type="entry name" value="Kelch"/>
    <property type="match status" value="5"/>
</dbReference>
<name>A0A8C8ETV0_ONCTS</name>
<dbReference type="Proteomes" id="UP000694402">
    <property type="component" value="Unassembled WGS sequence"/>
</dbReference>
<dbReference type="GO" id="GO:0030496">
    <property type="term" value="C:midbody"/>
    <property type="evidence" value="ECO:0007669"/>
    <property type="project" value="TreeGrafter"/>
</dbReference>
<evidence type="ECO:0008006" key="9">
    <source>
        <dbReference type="Google" id="ProtNLM"/>
    </source>
</evidence>
<keyword evidence="4" id="KW-0132">Cell division</keyword>
<keyword evidence="3" id="KW-0963">Cytoplasm</keyword>
<protein>
    <recommendedName>
        <fullName evidence="9">Kelch domain-containing protein 8B</fullName>
    </recommendedName>
</protein>
<dbReference type="InterPro" id="IPR006652">
    <property type="entry name" value="Kelch_1"/>
</dbReference>
<organism evidence="7 8">
    <name type="scientific">Oncorhynchus tshawytscha</name>
    <name type="common">Chinook salmon</name>
    <name type="synonym">Salmo tshawytscha</name>
    <dbReference type="NCBI Taxonomy" id="74940"/>
    <lineage>
        <taxon>Eukaryota</taxon>
        <taxon>Metazoa</taxon>
        <taxon>Chordata</taxon>
        <taxon>Craniata</taxon>
        <taxon>Vertebrata</taxon>
        <taxon>Euteleostomi</taxon>
        <taxon>Actinopterygii</taxon>
        <taxon>Neopterygii</taxon>
        <taxon>Teleostei</taxon>
        <taxon>Protacanthopterygii</taxon>
        <taxon>Salmoniformes</taxon>
        <taxon>Salmonidae</taxon>
        <taxon>Salmoninae</taxon>
        <taxon>Oncorhynchus</taxon>
    </lineage>
</organism>
<keyword evidence="8" id="KW-1185">Reference proteome</keyword>